<dbReference type="eggNOG" id="COG3291">
    <property type="taxonomic scope" value="Bacteria"/>
</dbReference>
<dbReference type="InterPro" id="IPR026341">
    <property type="entry name" value="T9SS_type_B"/>
</dbReference>
<keyword evidence="3" id="KW-0677">Repeat</keyword>
<accession>A0A098LCI1</accession>
<dbReference type="PROSITE" id="PS50093">
    <property type="entry name" value="PKD"/>
    <property type="match status" value="5"/>
</dbReference>
<dbReference type="PANTHER" id="PTHR46730">
    <property type="entry name" value="POLYCYSTIN-1"/>
    <property type="match status" value="1"/>
</dbReference>
<dbReference type="InterPro" id="IPR022409">
    <property type="entry name" value="PKD/Chitinase_dom"/>
</dbReference>
<dbReference type="NCBIfam" id="TIGR04131">
    <property type="entry name" value="Bac_Flav_CTERM"/>
    <property type="match status" value="1"/>
</dbReference>
<comment type="subcellular location">
    <subcellularLocation>
        <location evidence="1">Membrane</location>
        <topology evidence="1">Multi-pass membrane protein</topology>
    </subcellularLocation>
</comment>
<feature type="domain" description="PKD" evidence="6">
    <location>
        <begin position="498"/>
        <end position="585"/>
    </location>
</feature>
<evidence type="ECO:0000256" key="3">
    <source>
        <dbReference type="ARBA" id="ARBA00022737"/>
    </source>
</evidence>
<feature type="domain" description="PKD" evidence="6">
    <location>
        <begin position="93"/>
        <end position="128"/>
    </location>
</feature>
<keyword evidence="2" id="KW-0812">Transmembrane</keyword>
<evidence type="ECO:0000256" key="1">
    <source>
        <dbReference type="ARBA" id="ARBA00004141"/>
    </source>
</evidence>
<dbReference type="GO" id="GO:0006816">
    <property type="term" value="P:calcium ion transport"/>
    <property type="evidence" value="ECO:0007669"/>
    <property type="project" value="TreeGrafter"/>
</dbReference>
<dbReference type="EMBL" id="BBLT01000003">
    <property type="protein sequence ID" value="GAL84711.1"/>
    <property type="molecule type" value="Genomic_DNA"/>
</dbReference>
<evidence type="ECO:0000313" key="8">
    <source>
        <dbReference type="Proteomes" id="UP000030185"/>
    </source>
</evidence>
<organism evidence="7 8">
    <name type="scientific">Sporocytophaga myxococcoides</name>
    <dbReference type="NCBI Taxonomy" id="153721"/>
    <lineage>
        <taxon>Bacteria</taxon>
        <taxon>Pseudomonadati</taxon>
        <taxon>Bacteroidota</taxon>
        <taxon>Cytophagia</taxon>
        <taxon>Cytophagales</taxon>
        <taxon>Cytophagaceae</taxon>
        <taxon>Sporocytophaga</taxon>
    </lineage>
</organism>
<sequence>MNPANKNASRRNNFFTLLKEFIYNIIKKFTSKLIIFLLTLQSQYKVFYIYLFYKMRVLFFLLLASALSLNVLAQRATSPTEGCAPLTVSFEAPATSSTYYWDMGDGAISDKEKPSNQYVNPGKYTATFRESKGGPVLGSVDITVYQKPVPAYVAEPAIGCPSADIKFKNSMVMDPAIKVSEYYWVFGDGYGAYGDSVVHAYSAAGNYKISLTFTTNFSTCNDNGIIEDPIKIYNRPQAAFTTDPGSTFTCENDLKVSFANVSVLEKDLVYDWNWDFGNGNKTSEKDPLPQDYTKGQYYSRLKMSFKDAPVCSSQVDKAISVGKPVANIQTNKDTVCVIDQVIFRTTSVGSLAWEITGGGYMFIDYKDSIGVNFQDGGWHKVKLTVRSEDGLCYDTASVNVYVQKLEAKIQSTPDFNCSNPSVITYKVISSEKNLSYNWSFDDLVTYKTATVTKTYKSISDSLYYGINKLEVKGVHLKVTSLITGCSAEDQTTDTIYIPNARFVPNKTKGCGPLTVVFSDSSKTFPQNPIVSWKWLFGDDQKSFVVRTDSNDVSFTYNTPGVYYARLVVTTLKGCVDTSYAVKIEVGEKVASQLDFTVTPSQVCPGEKVSFSVKNPPSYIDAYHFQTEDNRSFHCSDLKDASWSYNNVVGPQDVSLSVDYNGCISTVKKSNAVTVNGAIPKIDYLALCNDPLKYTFTSNTLGAAQLSWDFGEGPAGTSVKEVYNFAKSGDYQVKLTATPSDGFGCKAKTEIITVTPRVVKAFISYEKEGDSLYCISSNHILNASLSQDVYASCHRGYTWQFPTMKDMLPRTTSNPAANFLFSEAGEHKVRLIVEDVNGCKDTATARIKIYDMTVDAKPNKEKICLPNGVSFADLSVADTTIVAWKWNFLNDTIVDYTTFRDSVARYFKKGISSGSIGYSLTLTDQLGCKETYSSSIQLYTPVTTIQLNPRICVGDTVEIKAFDFTAGGSSLDFLWNMGFGPDTTGIAHKVVYKESGRYPVSLNYTEKGSGCSGYSLEYISVQSYPKAKFSSLTIDTLAVICADISPVLRDSSKATDDYSPILRKYWEADNQPSWDNSKNPPIPSWSFPRGDHYIKLKVVTENGCPDDTTGYFRAENAEGNFIMSKNTICLDEEITFSLVDTIDVKKWEWNFEGDTISDVDHVTHKFTTHPENNISKAKLKLTSWKGGCFRAFEKDVFVHPVIARFERESEPLDTSICFNDGPFHLKNTSINNDKFKWNFGDGTAEDSVTAEPAHKFTTPGQYDVTLTIRNSTLGCVDTLTKVAVVYPNPKVIAEGDTMCFDSQTKPKRIELKVKNEHPGSKYHWSPADGLSDVNIANPIASPDYTTLYKVVETDTASGCTDFTEVTGLVVHRIDMQDWDTTIVIGDIATLPLYGDPVYKFSWTPESGLSCTDCFYPKAQPLEDITYNLIVTDVYSCFIDPYKFEITVKPETFVKLPSAFTPNGDTKNDKVYVKGWGIKKLIEYKVFNRWGQEIFSTDDINEGWDGTFKGQKQNSDVYVYKVKVITWKEEEKYVEGYINLLY</sequence>
<protein>
    <submittedName>
        <fullName evidence="7">Mannosidase-related</fullName>
    </submittedName>
</protein>
<dbReference type="InterPro" id="IPR000601">
    <property type="entry name" value="PKD_dom"/>
</dbReference>
<dbReference type="GO" id="GO:0005886">
    <property type="term" value="C:plasma membrane"/>
    <property type="evidence" value="ECO:0007669"/>
    <property type="project" value="TreeGrafter"/>
</dbReference>
<keyword evidence="4" id="KW-1133">Transmembrane helix</keyword>
<keyword evidence="8" id="KW-1185">Reference proteome</keyword>
<evidence type="ECO:0000256" key="2">
    <source>
        <dbReference type="ARBA" id="ARBA00022692"/>
    </source>
</evidence>
<feature type="domain" description="PKD" evidence="6">
    <location>
        <begin position="1234"/>
        <end position="1283"/>
    </location>
</feature>
<dbReference type="Pfam" id="PF18911">
    <property type="entry name" value="PKD_4"/>
    <property type="match status" value="5"/>
</dbReference>
<dbReference type="CDD" id="cd00146">
    <property type="entry name" value="PKD"/>
    <property type="match status" value="3"/>
</dbReference>
<gene>
    <name evidence="7" type="ORF">MYP_1939</name>
</gene>
<dbReference type="Pfam" id="PF13585">
    <property type="entry name" value="CHU_C"/>
    <property type="match status" value="1"/>
</dbReference>
<dbReference type="Gene3D" id="2.60.40.10">
    <property type="entry name" value="Immunoglobulins"/>
    <property type="match status" value="8"/>
</dbReference>
<evidence type="ECO:0000256" key="4">
    <source>
        <dbReference type="ARBA" id="ARBA00022989"/>
    </source>
</evidence>
<name>A0A098LCI1_9BACT</name>
<dbReference type="STRING" id="153721.MYP_1939"/>
<keyword evidence="5" id="KW-0472">Membrane</keyword>
<dbReference type="Proteomes" id="UP000030185">
    <property type="component" value="Unassembled WGS sequence"/>
</dbReference>
<feature type="domain" description="PKD" evidence="6">
    <location>
        <begin position="707"/>
        <end position="741"/>
    </location>
</feature>
<dbReference type="GO" id="GO:0005261">
    <property type="term" value="F:monoatomic cation channel activity"/>
    <property type="evidence" value="ECO:0007669"/>
    <property type="project" value="TreeGrafter"/>
</dbReference>
<dbReference type="SUPFAM" id="SSF49299">
    <property type="entry name" value="PKD domain"/>
    <property type="match status" value="8"/>
</dbReference>
<dbReference type="InterPro" id="IPR035986">
    <property type="entry name" value="PKD_dom_sf"/>
</dbReference>
<dbReference type="PANTHER" id="PTHR46730:SF4">
    <property type="entry name" value="POLYCYSTIC KIDNEY DISEASE PROTEIN 1-LIKE 1"/>
    <property type="match status" value="1"/>
</dbReference>
<evidence type="ECO:0000259" key="6">
    <source>
        <dbReference type="PROSITE" id="PS50093"/>
    </source>
</evidence>
<comment type="caution">
    <text evidence="7">The sequence shown here is derived from an EMBL/GenBank/DDBJ whole genome shotgun (WGS) entry which is preliminary data.</text>
</comment>
<evidence type="ECO:0000256" key="5">
    <source>
        <dbReference type="ARBA" id="ARBA00023136"/>
    </source>
</evidence>
<dbReference type="InterPro" id="IPR013783">
    <property type="entry name" value="Ig-like_fold"/>
</dbReference>
<feature type="domain" description="PKD" evidence="6">
    <location>
        <begin position="148"/>
        <end position="218"/>
    </location>
</feature>
<reference evidence="7 8" key="1">
    <citation type="submission" date="2014-09" db="EMBL/GenBank/DDBJ databases">
        <title>Sporocytophaga myxococcoides PG-01 genome sequencing.</title>
        <authorList>
            <person name="Liu L."/>
            <person name="Gao P.J."/>
            <person name="Chen G.J."/>
            <person name="Wang L.S."/>
        </authorList>
    </citation>
    <scope>NUCLEOTIDE SEQUENCE [LARGE SCALE GENOMIC DNA]</scope>
    <source>
        <strain evidence="7 8">PG-01</strain>
    </source>
</reference>
<proteinExistence type="predicted"/>
<dbReference type="SMART" id="SM00089">
    <property type="entry name" value="PKD"/>
    <property type="match status" value="7"/>
</dbReference>
<evidence type="ECO:0000313" key="7">
    <source>
        <dbReference type="EMBL" id="GAL84711.1"/>
    </source>
</evidence>